<organism evidence="2 3">
    <name type="scientific">Myotis myotis</name>
    <name type="common">Greater mouse-eared bat</name>
    <name type="synonym">Vespertilio myotis</name>
    <dbReference type="NCBI Taxonomy" id="51298"/>
    <lineage>
        <taxon>Eukaryota</taxon>
        <taxon>Metazoa</taxon>
        <taxon>Chordata</taxon>
        <taxon>Craniata</taxon>
        <taxon>Vertebrata</taxon>
        <taxon>Euteleostomi</taxon>
        <taxon>Mammalia</taxon>
        <taxon>Eutheria</taxon>
        <taxon>Laurasiatheria</taxon>
        <taxon>Chiroptera</taxon>
        <taxon>Yangochiroptera</taxon>
        <taxon>Vespertilionidae</taxon>
        <taxon>Myotis</taxon>
    </lineage>
</organism>
<feature type="region of interest" description="Disordered" evidence="1">
    <location>
        <begin position="104"/>
        <end position="145"/>
    </location>
</feature>
<proteinExistence type="predicted"/>
<accession>A0A7J7YED3</accession>
<name>A0A7J7YED3_MYOMY</name>
<evidence type="ECO:0000313" key="3">
    <source>
        <dbReference type="Proteomes" id="UP000527355"/>
    </source>
</evidence>
<dbReference type="EMBL" id="JABWUV010000004">
    <property type="protein sequence ID" value="KAF6359986.1"/>
    <property type="molecule type" value="Genomic_DNA"/>
</dbReference>
<evidence type="ECO:0000256" key="1">
    <source>
        <dbReference type="SAM" id="MobiDB-lite"/>
    </source>
</evidence>
<dbReference type="Proteomes" id="UP000527355">
    <property type="component" value="Unassembled WGS sequence"/>
</dbReference>
<feature type="region of interest" description="Disordered" evidence="1">
    <location>
        <begin position="1"/>
        <end position="31"/>
    </location>
</feature>
<evidence type="ECO:0000313" key="2">
    <source>
        <dbReference type="EMBL" id="KAF6359986.1"/>
    </source>
</evidence>
<feature type="compositionally biased region" description="Basic and acidic residues" evidence="1">
    <location>
        <begin position="106"/>
        <end position="119"/>
    </location>
</feature>
<dbReference type="AlphaFoldDB" id="A0A7J7YED3"/>
<comment type="caution">
    <text evidence="2">The sequence shown here is derived from an EMBL/GenBank/DDBJ whole genome shotgun (WGS) entry which is preliminary data.</text>
</comment>
<sequence length="145" mass="15743">MACGGEDGLEETPLPSVTPSSAPPLGRDPQGHEFDLLATGSDLTGLLRACPEAANRNAAPWPVRKFPSCLDFRPLLWWFPELQGRKGGGRGEQLWCVEQHCPLPPRETERHHHTTKDSLPRVGGLRLNTSTTAEASRRGGTAKTA</sequence>
<keyword evidence="3" id="KW-1185">Reference proteome</keyword>
<gene>
    <name evidence="2" type="ORF">mMyoMyo1_010948</name>
</gene>
<reference evidence="2 3" key="1">
    <citation type="journal article" date="2020" name="Nature">
        <title>Six reference-quality genomes reveal evolution of bat adaptations.</title>
        <authorList>
            <person name="Jebb D."/>
            <person name="Huang Z."/>
            <person name="Pippel M."/>
            <person name="Hughes G.M."/>
            <person name="Lavrichenko K."/>
            <person name="Devanna P."/>
            <person name="Winkler S."/>
            <person name="Jermiin L.S."/>
            <person name="Skirmuntt E.C."/>
            <person name="Katzourakis A."/>
            <person name="Burkitt-Gray L."/>
            <person name="Ray D.A."/>
            <person name="Sullivan K.A.M."/>
            <person name="Roscito J.G."/>
            <person name="Kirilenko B.M."/>
            <person name="Davalos L.M."/>
            <person name="Corthals A.P."/>
            <person name="Power M.L."/>
            <person name="Jones G."/>
            <person name="Ransome R.D."/>
            <person name="Dechmann D.K.N."/>
            <person name="Locatelli A.G."/>
            <person name="Puechmaille S.J."/>
            <person name="Fedrigo O."/>
            <person name="Jarvis E.D."/>
            <person name="Hiller M."/>
            <person name="Vernes S.C."/>
            <person name="Myers E.W."/>
            <person name="Teeling E.C."/>
        </authorList>
    </citation>
    <scope>NUCLEOTIDE SEQUENCE [LARGE SCALE GENOMIC DNA]</scope>
    <source>
        <strain evidence="2">MMyoMyo1</strain>
        <tissue evidence="2">Flight muscle</tissue>
    </source>
</reference>
<protein>
    <submittedName>
        <fullName evidence="2">Uncharacterized protein</fullName>
    </submittedName>
</protein>